<feature type="DNA-binding region" description="H-T-H motif" evidence="4">
    <location>
        <begin position="45"/>
        <end position="64"/>
    </location>
</feature>
<gene>
    <name evidence="7" type="ORF">CYFUS_002567</name>
</gene>
<proteinExistence type="predicted"/>
<evidence type="ECO:0000256" key="1">
    <source>
        <dbReference type="ARBA" id="ARBA00022741"/>
    </source>
</evidence>
<dbReference type="GO" id="GO:0005737">
    <property type="term" value="C:cytoplasm"/>
    <property type="evidence" value="ECO:0007669"/>
    <property type="project" value="TreeGrafter"/>
</dbReference>
<keyword evidence="2" id="KW-0067">ATP-binding</keyword>
<dbReference type="EMBL" id="CP022098">
    <property type="protein sequence ID" value="ATB37146.1"/>
    <property type="molecule type" value="Genomic_DNA"/>
</dbReference>
<dbReference type="SUPFAM" id="SSF46689">
    <property type="entry name" value="Homeodomain-like"/>
    <property type="match status" value="1"/>
</dbReference>
<evidence type="ECO:0000313" key="7">
    <source>
        <dbReference type="EMBL" id="ATB37146.1"/>
    </source>
</evidence>
<dbReference type="GO" id="GO:0004016">
    <property type="term" value="F:adenylate cyclase activity"/>
    <property type="evidence" value="ECO:0007669"/>
    <property type="project" value="TreeGrafter"/>
</dbReference>
<keyword evidence="7" id="KW-0418">Kinase</keyword>
<dbReference type="InterPro" id="IPR009057">
    <property type="entry name" value="Homeodomain-like_sf"/>
</dbReference>
<evidence type="ECO:0000259" key="6">
    <source>
        <dbReference type="PROSITE" id="PS50977"/>
    </source>
</evidence>
<evidence type="ECO:0000256" key="5">
    <source>
        <dbReference type="SAM" id="MobiDB-lite"/>
    </source>
</evidence>
<dbReference type="PANTHER" id="PTHR16305">
    <property type="entry name" value="TESTICULAR SOLUBLE ADENYLYL CYCLASE"/>
    <property type="match status" value="1"/>
</dbReference>
<dbReference type="RefSeq" id="WP_232537536.1">
    <property type="nucleotide sequence ID" value="NZ_CP022098.1"/>
</dbReference>
<dbReference type="KEGG" id="cfus:CYFUS_002567"/>
<evidence type="ECO:0000256" key="4">
    <source>
        <dbReference type="PROSITE-ProRule" id="PRU00335"/>
    </source>
</evidence>
<dbReference type="Proteomes" id="UP000217257">
    <property type="component" value="Chromosome"/>
</dbReference>
<keyword evidence="7" id="KW-0808">Transferase</keyword>
<keyword evidence="1" id="KW-0547">Nucleotide-binding</keyword>
<dbReference type="GO" id="GO:0005524">
    <property type="term" value="F:ATP binding"/>
    <property type="evidence" value="ECO:0007669"/>
    <property type="project" value="UniProtKB-KW"/>
</dbReference>
<dbReference type="PRINTS" id="PR00455">
    <property type="entry name" value="HTHTETR"/>
</dbReference>
<feature type="region of interest" description="Disordered" evidence="5">
    <location>
        <begin position="578"/>
        <end position="599"/>
    </location>
</feature>
<feature type="region of interest" description="Disordered" evidence="5">
    <location>
        <begin position="498"/>
        <end position="545"/>
    </location>
</feature>
<dbReference type="AlphaFoldDB" id="A0A250J1W5"/>
<dbReference type="GO" id="GO:0004674">
    <property type="term" value="F:protein serine/threonine kinase activity"/>
    <property type="evidence" value="ECO:0007669"/>
    <property type="project" value="UniProtKB-KW"/>
</dbReference>
<evidence type="ECO:0000256" key="3">
    <source>
        <dbReference type="ARBA" id="ARBA00023125"/>
    </source>
</evidence>
<dbReference type="PANTHER" id="PTHR16305:SF28">
    <property type="entry name" value="GUANYLATE CYCLASE DOMAIN-CONTAINING PROTEIN"/>
    <property type="match status" value="1"/>
</dbReference>
<dbReference type="Pfam" id="PF00440">
    <property type="entry name" value="TetR_N"/>
    <property type="match status" value="1"/>
</dbReference>
<accession>A0A250J1W5</accession>
<dbReference type="GO" id="GO:0003677">
    <property type="term" value="F:DNA binding"/>
    <property type="evidence" value="ECO:0007669"/>
    <property type="project" value="UniProtKB-UniRule"/>
</dbReference>
<sequence length="683" mass="74983">MASRTTPHPLEPRKKPGQARSAATVAAVLEAAARILETEGFEGYTTNAVARRAGISIGSLYQYFPSKDAITKALMLRETTQLLADVAAIHTDAGGRAGLERLIAVAVAYQFRRPALARLLDMEERRLPVGEEVRRIGEQLLLTVQRCLDAPDLAGTFRSPFAAEDLLAIVKGLVDAAGDRGEMLALARPEVKELFPGLWAKRLQEVLLHGLSPKACARLVREVLGPQVPERVARRAVEQSDGNALFLEELIRMAAEGRGDEAPETVLAVLQARLMRMDHGVRQVLLAASIFGRVFWPEGVGELLRGQTEQALLEQHLRWLVEQEVIEPMPDSRFPSVTEYRFRHALVRDAAYGLVPDSHRPMGHQLAGTWLERMLEPDALVLATHFQWGQRPERAASFYTRAAERLFERNDLQGTLRCVESALACGASGEALTRLRALHAMVFFWMVQLPRALECGIPALAGLKAGSPLWCRLIGNLIVGSSISGHPEQSASLCETLVHTPPVREGPRQRPPRSRGPRALPAPGARERPDAGAGPPALGRERGLTPCSPRTWTPPLMGAPEPCHVSEADGRGGVEAQAATANRPTPPCRPLQRGRTRQACTPRGLHPECTGMAHIAPIPLMIGLTTTRIVERHLGCLARRCLSTRPRWWARASSRRWARSSVLRAHRNPRTARCASSLPSTRR</sequence>
<protein>
    <submittedName>
        <fullName evidence="7">Serine/threonine protein kinase</fullName>
    </submittedName>
</protein>
<evidence type="ECO:0000256" key="2">
    <source>
        <dbReference type="ARBA" id="ARBA00022840"/>
    </source>
</evidence>
<name>A0A250J1W5_9BACT</name>
<keyword evidence="3 4" id="KW-0238">DNA-binding</keyword>
<dbReference type="InterPro" id="IPR001647">
    <property type="entry name" value="HTH_TetR"/>
</dbReference>
<organism evidence="7 8">
    <name type="scientific">Cystobacter fuscus</name>
    <dbReference type="NCBI Taxonomy" id="43"/>
    <lineage>
        <taxon>Bacteria</taxon>
        <taxon>Pseudomonadati</taxon>
        <taxon>Myxococcota</taxon>
        <taxon>Myxococcia</taxon>
        <taxon>Myxococcales</taxon>
        <taxon>Cystobacterineae</taxon>
        <taxon>Archangiaceae</taxon>
        <taxon>Cystobacter</taxon>
    </lineage>
</organism>
<dbReference type="InterPro" id="IPR023772">
    <property type="entry name" value="DNA-bd_HTH_TetR-type_CS"/>
</dbReference>
<keyword evidence="7" id="KW-0723">Serine/threonine-protein kinase</keyword>
<feature type="domain" description="HTH tetR-type" evidence="6">
    <location>
        <begin position="22"/>
        <end position="82"/>
    </location>
</feature>
<dbReference type="PROSITE" id="PS01081">
    <property type="entry name" value="HTH_TETR_1"/>
    <property type="match status" value="1"/>
</dbReference>
<reference evidence="7 8" key="1">
    <citation type="submission" date="2017-06" db="EMBL/GenBank/DDBJ databases">
        <title>Sequencing and comparative analysis of myxobacterial genomes.</title>
        <authorList>
            <person name="Rupp O."/>
            <person name="Goesmann A."/>
            <person name="Sogaard-Andersen L."/>
        </authorList>
    </citation>
    <scope>NUCLEOTIDE SEQUENCE [LARGE SCALE GENOMIC DNA]</scope>
    <source>
        <strain evidence="7 8">DSM 52655</strain>
    </source>
</reference>
<dbReference type="PROSITE" id="PS50977">
    <property type="entry name" value="HTH_TETR_2"/>
    <property type="match status" value="1"/>
</dbReference>
<evidence type="ECO:0000313" key="8">
    <source>
        <dbReference type="Proteomes" id="UP000217257"/>
    </source>
</evidence>
<dbReference type="Gene3D" id="1.10.357.10">
    <property type="entry name" value="Tetracycline Repressor, domain 2"/>
    <property type="match status" value="1"/>
</dbReference>